<evidence type="ECO:0000313" key="1">
    <source>
        <dbReference type="EMBL" id="ANB73622.1"/>
    </source>
</evidence>
<dbReference type="AlphaFoldDB" id="A0A160FMC5"/>
<name>A0A160FMC5_9BURK</name>
<gene>
    <name evidence="1" type="ORF">AYM40_15600</name>
</gene>
<dbReference type="KEGG" id="buz:AYM40_15600"/>
<dbReference type="OrthoDB" id="9008909at2"/>
<dbReference type="RefSeq" id="WP_063496999.1">
    <property type="nucleotide sequence ID" value="NZ_CP014578.1"/>
</dbReference>
<protein>
    <submittedName>
        <fullName evidence="1">Uncharacterized protein</fullName>
    </submittedName>
</protein>
<dbReference type="Proteomes" id="UP000076852">
    <property type="component" value="Chromosome 1"/>
</dbReference>
<evidence type="ECO:0000313" key="2">
    <source>
        <dbReference type="Proteomes" id="UP000076852"/>
    </source>
</evidence>
<organism evidence="1 2">
    <name type="scientific">Paraburkholderia phytofirmans OLGA172</name>
    <dbReference type="NCBI Taxonomy" id="1417228"/>
    <lineage>
        <taxon>Bacteria</taxon>
        <taxon>Pseudomonadati</taxon>
        <taxon>Pseudomonadota</taxon>
        <taxon>Betaproteobacteria</taxon>
        <taxon>Burkholderiales</taxon>
        <taxon>Burkholderiaceae</taxon>
        <taxon>Paraburkholderia</taxon>
    </lineage>
</organism>
<dbReference type="EMBL" id="CP014578">
    <property type="protein sequence ID" value="ANB73622.1"/>
    <property type="molecule type" value="Genomic_DNA"/>
</dbReference>
<accession>A0A160FMC5</accession>
<reference evidence="1 2" key="1">
    <citation type="journal article" date="2016" name="Gene">
        <title>PacBio SMRT assembly of a complex multi-replicon genome reveals chlorocatechol degradative operon in a region of genome plasticity.</title>
        <authorList>
            <person name="Ricker N."/>
            <person name="Shen S.Y."/>
            <person name="Goordial J."/>
            <person name="Jin S."/>
            <person name="Fulthorpe R.R."/>
        </authorList>
    </citation>
    <scope>NUCLEOTIDE SEQUENCE [LARGE SCALE GENOMIC DNA]</scope>
    <source>
        <strain evidence="1 2">OLGA172</strain>
    </source>
</reference>
<proteinExistence type="predicted"/>
<sequence>MFLLLEDRKDKERAQRKLEAAFKGIYQTEKQLNLGWMGNNRASDVHTNGQMWYRHELFLDGKVDRWLNWFGYLNSTNGAHITVEVNVPTDNNSQTVSGFFARDPASGRVLLMHDGGLRGGRKGVGKSAYLAWSTHELMEVADSGGNIRAGIIVASLDSRSFQTEIERFVGSVRAFKDAVQDGLLNTEAFRKREREFRKYKREFSGRKRGSRAAEIDYISRHGDIVDALKAWRELTLEHGEEVTNTGYIDLVVIGPRSDVREIFEVKTGCTRGHIYTAIGQLMVHKITTPCAQSIVIPAGDDLPDGLEGALKRLGIRTVRFQLKKKSVEILGYSHQKA</sequence>
<keyword evidence="2" id="KW-1185">Reference proteome</keyword>